<feature type="transmembrane region" description="Helical" evidence="6">
    <location>
        <begin position="235"/>
        <end position="256"/>
    </location>
</feature>
<feature type="transmembrane region" description="Helical" evidence="6">
    <location>
        <begin position="362"/>
        <end position="380"/>
    </location>
</feature>
<evidence type="ECO:0000256" key="2">
    <source>
        <dbReference type="ARBA" id="ARBA00008924"/>
    </source>
</evidence>
<comment type="caution">
    <text evidence="8">The sequence shown here is derived from an EMBL/GenBank/DDBJ whole genome shotgun (WGS) entry which is preliminary data.</text>
</comment>
<proteinExistence type="inferred from homology"/>
<feature type="domain" description="Transmembrane protein 135 N-terminal" evidence="7">
    <location>
        <begin position="344"/>
        <end position="472"/>
    </location>
</feature>
<keyword evidence="4 6" id="KW-1133">Transmembrane helix</keyword>
<keyword evidence="9" id="KW-1185">Reference proteome</keyword>
<dbReference type="PANTHER" id="PTHR12459:SF15">
    <property type="entry name" value="TRANSMEMBRANE PROTEIN 135"/>
    <property type="match status" value="1"/>
</dbReference>
<protein>
    <recommendedName>
        <fullName evidence="7">Transmembrane protein 135 N-terminal domain-containing protein</fullName>
    </recommendedName>
</protein>
<dbReference type="Pfam" id="PF15982">
    <property type="entry name" value="TMEM135_C_rich"/>
    <property type="match status" value="1"/>
</dbReference>
<keyword evidence="5 6" id="KW-0472">Membrane</keyword>
<dbReference type="EMBL" id="BAABUK010000018">
    <property type="protein sequence ID" value="GAA5813835.1"/>
    <property type="molecule type" value="Genomic_DNA"/>
</dbReference>
<feature type="transmembrane region" description="Helical" evidence="6">
    <location>
        <begin position="400"/>
        <end position="418"/>
    </location>
</feature>
<accession>A0ABP9Z3Z3</accession>
<dbReference type="InterPro" id="IPR031926">
    <property type="entry name" value="TMEM135_N"/>
</dbReference>
<feature type="transmembrane region" description="Helical" evidence="6">
    <location>
        <begin position="93"/>
        <end position="114"/>
    </location>
</feature>
<feature type="transmembrane region" description="Helical" evidence="6">
    <location>
        <begin position="134"/>
        <end position="154"/>
    </location>
</feature>
<evidence type="ECO:0000256" key="1">
    <source>
        <dbReference type="ARBA" id="ARBA00004127"/>
    </source>
</evidence>
<evidence type="ECO:0000256" key="3">
    <source>
        <dbReference type="ARBA" id="ARBA00022692"/>
    </source>
</evidence>
<evidence type="ECO:0000259" key="7">
    <source>
        <dbReference type="Pfam" id="PF15982"/>
    </source>
</evidence>
<evidence type="ECO:0000256" key="4">
    <source>
        <dbReference type="ARBA" id="ARBA00022989"/>
    </source>
</evidence>
<name>A0ABP9Z3Z3_9FUNG</name>
<sequence>MDSFDTGSGMPPIPASYYENFLESLAQLVSKLLTDRETEKVISSIRSFQEKLKRLSSQNLNRLNIEISASEKTRSNLCRHEGKSCTQNCTRGFIKTFAVAFAVKYLIGILPTLLTGNIFKRPGILKQMAGRDTAGFALFLSTFTSSYKGILCAMRHFRKTSDPKSDKLNAFVAGTVAGLSLIFDRNASRRQSIMLYLFTRALQFNSAWLMKQWAKKRREEHPGEVKWDDHLARFLSKYAGVGVMMIAGAQLMYTFILDPESVSRSYYAFLLTQANFKNNYGRMASSVAETLGTTTRHLVQDGSSLKIPAGVSSHDFIAQHISPNIASAIHPRMRHEYILCALQHPLNDSCTGDKITLFKVQFIRSLKMYVPLNVIMLVILRSKQLLKKPKTVLQKFTISCLRSAFFLTMYVTMGIASLCYMRKLTGVDSPYFYAIAGAVGGSMVIIEAPSRQLELALYCLPRAFEALWNTGVKNGTLKNIPHGDVLLFMASMGSLMTLYQNEKDTINSHYLSVMTRFFGEN</sequence>
<comment type="subcellular location">
    <subcellularLocation>
        <location evidence="1">Endomembrane system</location>
        <topology evidence="1">Multi-pass membrane protein</topology>
    </subcellularLocation>
</comment>
<dbReference type="PANTHER" id="PTHR12459">
    <property type="entry name" value="TRANSMEMBRANE PROTEIN 135-RELATED"/>
    <property type="match status" value="1"/>
</dbReference>
<organism evidence="8 9">
    <name type="scientific">Mucor flavus</name>
    <dbReference type="NCBI Taxonomy" id="439312"/>
    <lineage>
        <taxon>Eukaryota</taxon>
        <taxon>Fungi</taxon>
        <taxon>Fungi incertae sedis</taxon>
        <taxon>Mucoromycota</taxon>
        <taxon>Mucoromycotina</taxon>
        <taxon>Mucoromycetes</taxon>
        <taxon>Mucorales</taxon>
        <taxon>Mucorineae</taxon>
        <taxon>Mucoraceae</taxon>
        <taxon>Mucor</taxon>
    </lineage>
</organism>
<dbReference type="InterPro" id="IPR026749">
    <property type="entry name" value="Tmem135"/>
</dbReference>
<gene>
    <name evidence="8" type="ORF">MFLAVUS_007322</name>
</gene>
<comment type="similarity">
    <text evidence="2">Belongs to the TMEM135 family.</text>
</comment>
<evidence type="ECO:0000313" key="9">
    <source>
        <dbReference type="Proteomes" id="UP001473302"/>
    </source>
</evidence>
<evidence type="ECO:0000256" key="6">
    <source>
        <dbReference type="SAM" id="Phobius"/>
    </source>
</evidence>
<reference evidence="8 9" key="1">
    <citation type="submission" date="2024-04" db="EMBL/GenBank/DDBJ databases">
        <title>genome sequences of Mucor flavus KT1a and Helicostylum pulchrum KT1b strains isolated from the surface of a dry-aged beef.</title>
        <authorList>
            <person name="Toyotome T."/>
            <person name="Hosono M."/>
            <person name="Torimaru M."/>
            <person name="Fukuda K."/>
            <person name="Mikami N."/>
        </authorList>
    </citation>
    <scope>NUCLEOTIDE SEQUENCE [LARGE SCALE GENOMIC DNA]</scope>
    <source>
        <strain evidence="8 9">KT1a</strain>
    </source>
</reference>
<evidence type="ECO:0000313" key="8">
    <source>
        <dbReference type="EMBL" id="GAA5813835.1"/>
    </source>
</evidence>
<evidence type="ECO:0000256" key="5">
    <source>
        <dbReference type="ARBA" id="ARBA00023136"/>
    </source>
</evidence>
<dbReference type="Proteomes" id="UP001473302">
    <property type="component" value="Unassembled WGS sequence"/>
</dbReference>
<feature type="transmembrane region" description="Helical" evidence="6">
    <location>
        <begin position="430"/>
        <end position="448"/>
    </location>
</feature>
<keyword evidence="3 6" id="KW-0812">Transmembrane</keyword>